<accession>A0A7J6DJH5</accession>
<dbReference type="Proteomes" id="UP000579812">
    <property type="component" value="Unassembled WGS sequence"/>
</dbReference>
<gene>
    <name evidence="2" type="ORF">G5714_001196</name>
</gene>
<reference evidence="2 3" key="1">
    <citation type="submission" date="2020-04" db="EMBL/GenBank/DDBJ databases">
        <title>Chromosome-level genome assembly of a cyprinid fish Onychostoma macrolepis by integration of Nanopore Sequencing, Bionano and Hi-C technology.</title>
        <authorList>
            <person name="Wang D."/>
        </authorList>
    </citation>
    <scope>NUCLEOTIDE SEQUENCE [LARGE SCALE GENOMIC DNA]</scope>
    <source>
        <strain evidence="2">SWU-2019</strain>
        <tissue evidence="2">Muscle</tissue>
    </source>
</reference>
<dbReference type="AlphaFoldDB" id="A0A7J6DJH5"/>
<protein>
    <submittedName>
        <fullName evidence="2">Uncharacterized protein</fullName>
    </submittedName>
</protein>
<organism evidence="2 3">
    <name type="scientific">Onychostoma macrolepis</name>
    <dbReference type="NCBI Taxonomy" id="369639"/>
    <lineage>
        <taxon>Eukaryota</taxon>
        <taxon>Metazoa</taxon>
        <taxon>Chordata</taxon>
        <taxon>Craniata</taxon>
        <taxon>Vertebrata</taxon>
        <taxon>Euteleostomi</taxon>
        <taxon>Actinopterygii</taxon>
        <taxon>Neopterygii</taxon>
        <taxon>Teleostei</taxon>
        <taxon>Ostariophysi</taxon>
        <taxon>Cypriniformes</taxon>
        <taxon>Cyprinidae</taxon>
        <taxon>Acrossocheilinae</taxon>
        <taxon>Onychostoma</taxon>
    </lineage>
</organism>
<feature type="region of interest" description="Disordered" evidence="1">
    <location>
        <begin position="21"/>
        <end position="50"/>
    </location>
</feature>
<name>A0A7J6DJH5_9TELE</name>
<evidence type="ECO:0000313" key="3">
    <source>
        <dbReference type="Proteomes" id="UP000579812"/>
    </source>
</evidence>
<sequence length="50" mass="5650">MLKGKVLSKSCPLCFLNRYTRTEERSSDPQPQNPGSHSFDVQPARDSKVN</sequence>
<evidence type="ECO:0000313" key="2">
    <source>
        <dbReference type="EMBL" id="KAF4119145.1"/>
    </source>
</evidence>
<evidence type="ECO:0000256" key="1">
    <source>
        <dbReference type="SAM" id="MobiDB-lite"/>
    </source>
</evidence>
<comment type="caution">
    <text evidence="2">The sequence shown here is derived from an EMBL/GenBank/DDBJ whole genome shotgun (WGS) entry which is preliminary data.</text>
</comment>
<dbReference type="EMBL" id="JAAMOB010000001">
    <property type="protein sequence ID" value="KAF4119145.1"/>
    <property type="molecule type" value="Genomic_DNA"/>
</dbReference>
<proteinExistence type="predicted"/>
<keyword evidence="3" id="KW-1185">Reference proteome</keyword>